<proteinExistence type="predicted"/>
<sequence>MSLPDSRAFIEELKALRAEVWGKAWATEQKSLSPSDWPSDDDVQMDDDFADPPKEVDHSFAYTCYTGIERLNNVLPLGLECDTIVERAAYKELTALIGGVLLEGRFKRFVVTGHPGIGKTIFLVYLFLHRLSRCQPVAIQGPRETYYIFNSEGVTMAVDTGRHDRRLRDCWALADSNADIIQPCSAFRLSALCVVQTTAPEPQRFKEWSKQQKTRMFVMPLPGLNEIMAVIKENGPAEFTRHVPDLVRKWGPSFRTIDELAAAYDSRSIVEPFQMAEASLTNIAMGAAKRLHSHPELLRSSTSLKSDQGLHSHLSPIIFIRPKDVSMVTWGHYVPTEYLQGIIDAAQDSSSNHLRIFNCDGDEKHPQPQSVLLPGTLAGLQNADTTEGFYWCPSVANFEGVDGALGDNENIYAIQATIADDHKMPASGLTKLWNNIAPAFRARLNWHYVVVADTEETAKNHLEQFTQQLQNFTLPGSTTVTVWSADFSV</sequence>
<keyword evidence="2" id="KW-1185">Reference proteome</keyword>
<dbReference type="OrthoDB" id="2692783at2759"/>
<dbReference type="PANTHER" id="PTHR33129">
    <property type="entry name" value="PROTEIN KINASE DOMAIN-CONTAINING PROTEIN-RELATED"/>
    <property type="match status" value="1"/>
</dbReference>
<dbReference type="EMBL" id="ML213527">
    <property type="protein sequence ID" value="TFK46876.1"/>
    <property type="molecule type" value="Genomic_DNA"/>
</dbReference>
<name>A0A5C3MR88_9AGAM</name>
<gene>
    <name evidence="1" type="ORF">OE88DRAFT_1739204</name>
</gene>
<reference evidence="1 2" key="1">
    <citation type="journal article" date="2019" name="Nat. Ecol. Evol.">
        <title>Megaphylogeny resolves global patterns of mushroom evolution.</title>
        <authorList>
            <person name="Varga T."/>
            <person name="Krizsan K."/>
            <person name="Foldi C."/>
            <person name="Dima B."/>
            <person name="Sanchez-Garcia M."/>
            <person name="Sanchez-Ramirez S."/>
            <person name="Szollosi G.J."/>
            <person name="Szarkandi J.G."/>
            <person name="Papp V."/>
            <person name="Albert L."/>
            <person name="Andreopoulos W."/>
            <person name="Angelini C."/>
            <person name="Antonin V."/>
            <person name="Barry K.W."/>
            <person name="Bougher N.L."/>
            <person name="Buchanan P."/>
            <person name="Buyck B."/>
            <person name="Bense V."/>
            <person name="Catcheside P."/>
            <person name="Chovatia M."/>
            <person name="Cooper J."/>
            <person name="Damon W."/>
            <person name="Desjardin D."/>
            <person name="Finy P."/>
            <person name="Geml J."/>
            <person name="Haridas S."/>
            <person name="Hughes K."/>
            <person name="Justo A."/>
            <person name="Karasinski D."/>
            <person name="Kautmanova I."/>
            <person name="Kiss B."/>
            <person name="Kocsube S."/>
            <person name="Kotiranta H."/>
            <person name="LaButti K.M."/>
            <person name="Lechner B.E."/>
            <person name="Liimatainen K."/>
            <person name="Lipzen A."/>
            <person name="Lukacs Z."/>
            <person name="Mihaltcheva S."/>
            <person name="Morgado L.N."/>
            <person name="Niskanen T."/>
            <person name="Noordeloos M.E."/>
            <person name="Ohm R.A."/>
            <person name="Ortiz-Santana B."/>
            <person name="Ovrebo C."/>
            <person name="Racz N."/>
            <person name="Riley R."/>
            <person name="Savchenko A."/>
            <person name="Shiryaev A."/>
            <person name="Soop K."/>
            <person name="Spirin V."/>
            <person name="Szebenyi C."/>
            <person name="Tomsovsky M."/>
            <person name="Tulloss R.E."/>
            <person name="Uehling J."/>
            <person name="Grigoriev I.V."/>
            <person name="Vagvolgyi C."/>
            <person name="Papp T."/>
            <person name="Martin F.M."/>
            <person name="Miettinen O."/>
            <person name="Hibbett D.S."/>
            <person name="Nagy L.G."/>
        </authorList>
    </citation>
    <scope>NUCLEOTIDE SEQUENCE [LARGE SCALE GENOMIC DNA]</scope>
    <source>
        <strain evidence="1 2">OMC1185</strain>
    </source>
</reference>
<accession>A0A5C3MR88</accession>
<organism evidence="1 2">
    <name type="scientific">Heliocybe sulcata</name>
    <dbReference type="NCBI Taxonomy" id="5364"/>
    <lineage>
        <taxon>Eukaryota</taxon>
        <taxon>Fungi</taxon>
        <taxon>Dikarya</taxon>
        <taxon>Basidiomycota</taxon>
        <taxon>Agaricomycotina</taxon>
        <taxon>Agaricomycetes</taxon>
        <taxon>Gloeophyllales</taxon>
        <taxon>Gloeophyllaceae</taxon>
        <taxon>Heliocybe</taxon>
    </lineage>
</organism>
<dbReference type="SUPFAM" id="SSF52540">
    <property type="entry name" value="P-loop containing nucleoside triphosphate hydrolases"/>
    <property type="match status" value="1"/>
</dbReference>
<dbReference type="InterPro" id="IPR027417">
    <property type="entry name" value="P-loop_NTPase"/>
</dbReference>
<evidence type="ECO:0000313" key="1">
    <source>
        <dbReference type="EMBL" id="TFK46876.1"/>
    </source>
</evidence>
<dbReference type="Proteomes" id="UP000305948">
    <property type="component" value="Unassembled WGS sequence"/>
</dbReference>
<dbReference type="InterPro" id="IPR052980">
    <property type="entry name" value="Crinkler_effector"/>
</dbReference>
<protein>
    <recommendedName>
        <fullName evidence="3">Crinkler family protein</fullName>
    </recommendedName>
</protein>
<dbReference type="AlphaFoldDB" id="A0A5C3MR88"/>
<evidence type="ECO:0000313" key="2">
    <source>
        <dbReference type="Proteomes" id="UP000305948"/>
    </source>
</evidence>
<evidence type="ECO:0008006" key="3">
    <source>
        <dbReference type="Google" id="ProtNLM"/>
    </source>
</evidence>